<dbReference type="HAMAP" id="MF_01458">
    <property type="entry name" value="FtsH"/>
    <property type="match status" value="1"/>
</dbReference>
<dbReference type="CDD" id="cd19501">
    <property type="entry name" value="RecA-like_FtsH"/>
    <property type="match status" value="1"/>
</dbReference>
<feature type="region of interest" description="Disordered" evidence="15">
    <location>
        <begin position="52"/>
        <end position="92"/>
    </location>
</feature>
<comment type="subcellular location">
    <subcellularLocation>
        <location evidence="3">Membrane</location>
    </subcellularLocation>
    <subcellularLocation>
        <location evidence="2">Mitochondrion</location>
    </subcellularLocation>
</comment>
<evidence type="ECO:0000259" key="16">
    <source>
        <dbReference type="SMART" id="SM00382"/>
    </source>
</evidence>
<evidence type="ECO:0000256" key="15">
    <source>
        <dbReference type="SAM" id="MobiDB-lite"/>
    </source>
</evidence>
<keyword evidence="6 17" id="KW-0645">Protease</keyword>
<dbReference type="InterPro" id="IPR041569">
    <property type="entry name" value="AAA_lid_3"/>
</dbReference>
<evidence type="ECO:0000256" key="4">
    <source>
        <dbReference type="ARBA" id="ARBA00010044"/>
    </source>
</evidence>
<dbReference type="InterPro" id="IPR003959">
    <property type="entry name" value="ATPase_AAA_core"/>
</dbReference>
<dbReference type="InterPro" id="IPR005936">
    <property type="entry name" value="FtsH"/>
</dbReference>
<keyword evidence="10" id="KW-0862">Zinc</keyword>
<dbReference type="NCBIfam" id="TIGR01241">
    <property type="entry name" value="FtsH_fam"/>
    <property type="match status" value="1"/>
</dbReference>
<gene>
    <name evidence="17" type="primary">YME1_1</name>
    <name evidence="17" type="ORF">GRS66_005437</name>
</gene>
<keyword evidence="12" id="KW-0482">Metalloprotease</keyword>
<proteinExistence type="inferred from homology"/>
<accession>A0A6C1E258</accession>
<organism evidence="17 18">
    <name type="scientific">Saccharomyces pastorianus</name>
    <name type="common">Lager yeast</name>
    <name type="synonym">Saccharomyces cerevisiae x Saccharomyces eubayanus</name>
    <dbReference type="NCBI Taxonomy" id="27292"/>
    <lineage>
        <taxon>Eukaryota</taxon>
        <taxon>Fungi</taxon>
        <taxon>Dikarya</taxon>
        <taxon>Ascomycota</taxon>
        <taxon>Saccharomycotina</taxon>
        <taxon>Saccharomycetes</taxon>
        <taxon>Saccharomycetales</taxon>
        <taxon>Saccharomycetaceae</taxon>
        <taxon>Saccharomyces</taxon>
    </lineage>
</organism>
<feature type="region of interest" description="Disordered" evidence="15">
    <location>
        <begin position="718"/>
        <end position="747"/>
    </location>
</feature>
<evidence type="ECO:0000256" key="3">
    <source>
        <dbReference type="ARBA" id="ARBA00004370"/>
    </source>
</evidence>
<dbReference type="GO" id="GO:0005743">
    <property type="term" value="C:mitochondrial inner membrane"/>
    <property type="evidence" value="ECO:0007669"/>
    <property type="project" value="TreeGrafter"/>
</dbReference>
<dbReference type="SUPFAM" id="SSF52540">
    <property type="entry name" value="P-loop containing nucleoside triphosphate hydrolases"/>
    <property type="match status" value="1"/>
</dbReference>
<evidence type="ECO:0000313" key="18">
    <source>
        <dbReference type="Proteomes" id="UP000501346"/>
    </source>
</evidence>
<keyword evidence="18" id="KW-1185">Reference proteome</keyword>
<feature type="compositionally biased region" description="Basic and acidic residues" evidence="15">
    <location>
        <begin position="52"/>
        <end position="64"/>
    </location>
</feature>
<dbReference type="AlphaFoldDB" id="A0A6C1E258"/>
<evidence type="ECO:0000256" key="13">
    <source>
        <dbReference type="ARBA" id="ARBA00023128"/>
    </source>
</evidence>
<comment type="similarity">
    <text evidence="4">In the C-terminal section; belongs to the peptidase M41 family.</text>
</comment>
<comment type="similarity">
    <text evidence="5">In the N-terminal section; belongs to the AAA ATPase family.</text>
</comment>
<evidence type="ECO:0000313" key="17">
    <source>
        <dbReference type="EMBL" id="QID83000.1"/>
    </source>
</evidence>
<dbReference type="Pfam" id="PF21232">
    <property type="entry name" value="Yme1-like_N"/>
    <property type="match status" value="1"/>
</dbReference>
<dbReference type="Proteomes" id="UP000501346">
    <property type="component" value="Chromosome ScXVI"/>
</dbReference>
<dbReference type="Pfam" id="PF00004">
    <property type="entry name" value="AAA"/>
    <property type="match status" value="1"/>
</dbReference>
<dbReference type="Pfam" id="PF01434">
    <property type="entry name" value="Peptidase_M41"/>
    <property type="match status" value="1"/>
</dbReference>
<dbReference type="Pfam" id="PF17862">
    <property type="entry name" value="AAA_lid_3"/>
    <property type="match status" value="1"/>
</dbReference>
<dbReference type="GO" id="GO:0004222">
    <property type="term" value="F:metalloendopeptidase activity"/>
    <property type="evidence" value="ECO:0007669"/>
    <property type="project" value="InterPro"/>
</dbReference>
<dbReference type="FunFam" id="1.10.8.60:FF:000001">
    <property type="entry name" value="ATP-dependent zinc metalloprotease FtsH"/>
    <property type="match status" value="1"/>
</dbReference>
<evidence type="ECO:0000256" key="12">
    <source>
        <dbReference type="ARBA" id="ARBA00023049"/>
    </source>
</evidence>
<dbReference type="GO" id="GO:0007005">
    <property type="term" value="P:mitochondrion organization"/>
    <property type="evidence" value="ECO:0007669"/>
    <property type="project" value="TreeGrafter"/>
</dbReference>
<evidence type="ECO:0000256" key="6">
    <source>
        <dbReference type="ARBA" id="ARBA00022670"/>
    </source>
</evidence>
<dbReference type="InterPro" id="IPR003593">
    <property type="entry name" value="AAA+_ATPase"/>
</dbReference>
<comment type="cofactor">
    <cofactor evidence="1">
        <name>Zn(2+)</name>
        <dbReference type="ChEBI" id="CHEBI:29105"/>
    </cofactor>
</comment>
<keyword evidence="14" id="KW-0472">Membrane</keyword>
<keyword evidence="11" id="KW-0067">ATP-binding</keyword>
<evidence type="ECO:0000256" key="10">
    <source>
        <dbReference type="ARBA" id="ARBA00022833"/>
    </source>
</evidence>
<dbReference type="InterPro" id="IPR003960">
    <property type="entry name" value="ATPase_AAA_CS"/>
</dbReference>
<dbReference type="FunFam" id="1.20.58.760:FF:000002">
    <property type="entry name" value="ATP-dependent zinc metalloprotease FtsH"/>
    <property type="match status" value="1"/>
</dbReference>
<dbReference type="InterPro" id="IPR048438">
    <property type="entry name" value="Yme1-like_N"/>
</dbReference>
<feature type="compositionally biased region" description="Basic and acidic residues" evidence="15">
    <location>
        <begin position="728"/>
        <end position="740"/>
    </location>
</feature>
<dbReference type="InterPro" id="IPR000642">
    <property type="entry name" value="Peptidase_M41"/>
</dbReference>
<name>A0A6C1E258_SACPS</name>
<evidence type="ECO:0000256" key="7">
    <source>
        <dbReference type="ARBA" id="ARBA00022723"/>
    </source>
</evidence>
<dbReference type="EMBL" id="CP048997">
    <property type="protein sequence ID" value="QID83000.1"/>
    <property type="molecule type" value="Genomic_DNA"/>
</dbReference>
<feature type="domain" description="AAA+ ATPase" evidence="16">
    <location>
        <begin position="313"/>
        <end position="449"/>
    </location>
</feature>
<dbReference type="GO" id="GO:0046872">
    <property type="term" value="F:metal ion binding"/>
    <property type="evidence" value="ECO:0007669"/>
    <property type="project" value="UniProtKB-KW"/>
</dbReference>
<dbReference type="GO" id="GO:0005524">
    <property type="term" value="F:ATP binding"/>
    <property type="evidence" value="ECO:0007669"/>
    <property type="project" value="UniProtKB-KW"/>
</dbReference>
<dbReference type="GO" id="GO:0141164">
    <property type="term" value="P:mitochondrial protein quality control"/>
    <property type="evidence" value="ECO:0007669"/>
    <property type="project" value="UniProtKB-ARBA"/>
</dbReference>
<evidence type="ECO:0000256" key="14">
    <source>
        <dbReference type="ARBA" id="ARBA00023136"/>
    </source>
</evidence>
<evidence type="ECO:0000256" key="8">
    <source>
        <dbReference type="ARBA" id="ARBA00022741"/>
    </source>
</evidence>
<dbReference type="InterPro" id="IPR037219">
    <property type="entry name" value="Peptidase_M41-like"/>
</dbReference>
<dbReference type="Gene3D" id="1.10.8.60">
    <property type="match status" value="1"/>
</dbReference>
<keyword evidence="7" id="KW-0479">Metal-binding</keyword>
<dbReference type="InterPro" id="IPR027417">
    <property type="entry name" value="P-loop_NTPase"/>
</dbReference>
<dbReference type="PANTHER" id="PTHR23076:SF97">
    <property type="entry name" value="ATP-DEPENDENT ZINC METALLOPROTEASE YME1L1"/>
    <property type="match status" value="1"/>
</dbReference>
<sequence length="747" mass="81772">MNVSKILVSPTVTTNVLRIFAPRLPQIGASLLVQKKWALRSKKFYRFYSEKTSGEMPPKKEADSSGKASNKSTISSIDNSQPPPPSNNNDKTKQANVAVSHAMLATREQEANKDLTSPDAQAAFYKLLLQSNYPQYVVSRFETPGIASSPECMELYMEALQRIGRHSEADAVRQNLLTASSAGAVNPSLASSSSNQSGYHGNFPSMYSPLYGSRKEPLHVVVSESTFTVVSRWVKWLLVFGILTYSFSEGFKYITENTTLLKSSEVADKSVDVAKTNVKFDDVCGCDEARAELEEIVDFLKDPTKYESLGGKLPKGVLLTGPPGTGKTLLARATAGEAGVDFFFMSGSEFDEVYVGVGAKRIRDLFAQARSRAPAIIFIDELDAIGGKRNPKDQAYAKQTLNQLLVELDGFSQTSGIIIIGATNFPEALDKALTRPGRFDKVVNVDLPDVRGRADILKHHMKKITLADNVDPTIIARGTPGLSGAELANLVNQAAVYACQKNAVSVDMSHFEWAKDKILMGAERKTMVLTDAARKATAFHEAGHAIMAKYTNGATPLYKATILPRGRALGITFQLPEMDKVDITKRECQARLDVCMGGKIAEELIYGKDNTTSGCGSDLQSATGTARAMVTQYGMSDDVGPVNLSENWESWSNKIRDIADNEVIELLKDSEERARRLLTKKNVELHRLAQGLIEYETLDAHEIEQVCKGEKLDKLKTSTNTVVEGPDSDERKDIGDDKPKIPTMLNA</sequence>
<dbReference type="GO" id="GO:0016887">
    <property type="term" value="F:ATP hydrolysis activity"/>
    <property type="evidence" value="ECO:0007669"/>
    <property type="project" value="InterPro"/>
</dbReference>
<dbReference type="Gene3D" id="1.20.58.760">
    <property type="entry name" value="Peptidase M41"/>
    <property type="match status" value="1"/>
</dbReference>
<dbReference type="GO" id="GO:0004176">
    <property type="term" value="F:ATP-dependent peptidase activity"/>
    <property type="evidence" value="ECO:0007669"/>
    <property type="project" value="InterPro"/>
</dbReference>
<keyword evidence="8" id="KW-0547">Nucleotide-binding</keyword>
<reference evidence="17 18" key="1">
    <citation type="journal article" date="2019" name="BMC Genomics">
        <title>Chromosome level assembly and comparative genome analysis confirm lager-brewing yeasts originated from a single hybridization.</title>
        <authorList>
            <person name="Salazar A.N."/>
            <person name="Gorter de Vries A.R."/>
            <person name="van den Broek M."/>
            <person name="Brouwers N."/>
            <person name="de la Torre Cortes P."/>
            <person name="Kuijpers N.G.A."/>
            <person name="Daran J.G."/>
            <person name="Abeel T."/>
        </authorList>
    </citation>
    <scope>NUCLEOTIDE SEQUENCE [LARGE SCALE GENOMIC DNA]</scope>
    <source>
        <strain evidence="17 18">CBS 1483</strain>
    </source>
</reference>
<dbReference type="PROSITE" id="PS00674">
    <property type="entry name" value="AAA"/>
    <property type="match status" value="1"/>
</dbReference>
<dbReference type="FunFam" id="3.40.50.300:FF:000175">
    <property type="entry name" value="ATP-dependent zinc metalloprotease FTSH 4"/>
    <property type="match status" value="1"/>
</dbReference>
<evidence type="ECO:0000256" key="5">
    <source>
        <dbReference type="ARBA" id="ARBA00010550"/>
    </source>
</evidence>
<evidence type="ECO:0000256" key="1">
    <source>
        <dbReference type="ARBA" id="ARBA00001947"/>
    </source>
</evidence>
<protein>
    <submittedName>
        <fullName evidence="17">I-AAA protease yme1</fullName>
    </submittedName>
</protein>
<dbReference type="SUPFAM" id="SSF140990">
    <property type="entry name" value="FtsH protease domain-like"/>
    <property type="match status" value="1"/>
</dbReference>
<evidence type="ECO:0000256" key="11">
    <source>
        <dbReference type="ARBA" id="ARBA00022840"/>
    </source>
</evidence>
<evidence type="ECO:0000256" key="9">
    <source>
        <dbReference type="ARBA" id="ARBA00022801"/>
    </source>
</evidence>
<keyword evidence="13" id="KW-0496">Mitochondrion</keyword>
<dbReference type="SMART" id="SM00382">
    <property type="entry name" value="AAA"/>
    <property type="match status" value="1"/>
</dbReference>
<dbReference type="PANTHER" id="PTHR23076">
    <property type="entry name" value="METALLOPROTEASE M41 FTSH"/>
    <property type="match status" value="1"/>
</dbReference>
<evidence type="ECO:0000256" key="2">
    <source>
        <dbReference type="ARBA" id="ARBA00004173"/>
    </source>
</evidence>
<keyword evidence="9" id="KW-0378">Hydrolase</keyword>
<dbReference type="Gene3D" id="3.40.50.300">
    <property type="entry name" value="P-loop containing nucleotide triphosphate hydrolases"/>
    <property type="match status" value="1"/>
</dbReference>
<dbReference type="OrthoDB" id="1413014at2759"/>